<keyword evidence="2" id="KW-0560">Oxidoreductase</keyword>
<dbReference type="InterPro" id="IPR039697">
    <property type="entry name" value="Alcohol_dehydrogenase_Fe"/>
</dbReference>
<evidence type="ECO:0000313" key="7">
    <source>
        <dbReference type="Proteomes" id="UP000093501"/>
    </source>
</evidence>
<dbReference type="FunFam" id="3.40.50.1970:FF:000003">
    <property type="entry name" value="Alcohol dehydrogenase, iron-containing"/>
    <property type="match status" value="1"/>
</dbReference>
<dbReference type="Gene3D" id="1.20.1090.10">
    <property type="entry name" value="Dehydroquinate synthase-like - alpha domain"/>
    <property type="match status" value="1"/>
</dbReference>
<dbReference type="EMBL" id="MBQD01000021">
    <property type="protein sequence ID" value="OCL33778.1"/>
    <property type="molecule type" value="Genomic_DNA"/>
</dbReference>
<feature type="domain" description="Alcohol dehydrogenase iron-type/glycerol dehydrogenase GldA" evidence="4">
    <location>
        <begin position="10"/>
        <end position="172"/>
    </location>
</feature>
<dbReference type="InterPro" id="IPR056798">
    <property type="entry name" value="ADH_Fe_C"/>
</dbReference>
<dbReference type="AlphaFoldDB" id="A0A1C0ALN4"/>
<dbReference type="GO" id="GO:0046872">
    <property type="term" value="F:metal ion binding"/>
    <property type="evidence" value="ECO:0007669"/>
    <property type="project" value="InterPro"/>
</dbReference>
<accession>A0A1C0ALN4</accession>
<dbReference type="Pfam" id="PF25137">
    <property type="entry name" value="ADH_Fe_C"/>
    <property type="match status" value="1"/>
</dbReference>
<dbReference type="PANTHER" id="PTHR11496:SF102">
    <property type="entry name" value="ALCOHOL DEHYDROGENASE 4"/>
    <property type="match status" value="1"/>
</dbReference>
<name>A0A1C0ALN4_9ACTN</name>
<dbReference type="RefSeq" id="WP_068751536.1">
    <property type="nucleotide sequence ID" value="NZ_LR214441.1"/>
</dbReference>
<dbReference type="Gene3D" id="3.40.50.1970">
    <property type="match status" value="1"/>
</dbReference>
<dbReference type="SUPFAM" id="SSF56796">
    <property type="entry name" value="Dehydroquinate synthase-like"/>
    <property type="match status" value="1"/>
</dbReference>
<evidence type="ECO:0000256" key="3">
    <source>
        <dbReference type="ARBA" id="ARBA00023027"/>
    </source>
</evidence>
<sequence>MTEFTFATATSIRFGVGVAAELPHHSRRLGERPFLVTGRNTHRHAEVLRDVSEVGSFALIGEPSFDDARTAVAAARKAGADHIIGIGGGAVLDLAKAVAALAAGDTDPMDHAEVIGAGHPLPRASLPFIALPTTSGTGSEVTANAVLTSHEHKVKVSLRGPSMLATVALVDPALTVSCPRLVTAQSGMDALTQCLEPLTSRMANPLVDALATSGLRAAARGLARAVDEGEDLEARTDMAYCSLMGGLSLANAKLGAVHGLAGVLGGTIGAPHGAICAALLQPVTSANLRAMAEREPDNPGVAKYAVAAETLTGEPLSDRSPEGIRRALDVWIGALADALRLPGLAELGLSPADHGAVVDAAMKASSMKGNPIVLTADELRGVLRDAS</sequence>
<evidence type="ECO:0000256" key="2">
    <source>
        <dbReference type="ARBA" id="ARBA00023002"/>
    </source>
</evidence>
<keyword evidence="7" id="KW-1185">Reference proteome</keyword>
<dbReference type="InterPro" id="IPR001670">
    <property type="entry name" value="ADH_Fe/GldA"/>
</dbReference>
<dbReference type="PANTHER" id="PTHR11496">
    <property type="entry name" value="ALCOHOL DEHYDROGENASE"/>
    <property type="match status" value="1"/>
</dbReference>
<dbReference type="GO" id="GO:0004022">
    <property type="term" value="F:alcohol dehydrogenase (NAD+) activity"/>
    <property type="evidence" value="ECO:0007669"/>
    <property type="project" value="UniProtKB-ARBA"/>
</dbReference>
<reference evidence="7" key="1">
    <citation type="submission" date="2016-07" db="EMBL/GenBank/DDBJ databases">
        <authorList>
            <person name="Florea S."/>
            <person name="Webb J.S."/>
            <person name="Jaromczyk J."/>
            <person name="Schardl C.L."/>
        </authorList>
    </citation>
    <scope>NUCLEOTIDE SEQUENCE [LARGE SCALE GENOMIC DNA]</scope>
    <source>
        <strain evidence="7">IPBSL-7</strain>
    </source>
</reference>
<dbReference type="PROSITE" id="PS00913">
    <property type="entry name" value="ADH_IRON_1"/>
    <property type="match status" value="1"/>
</dbReference>
<evidence type="ECO:0000259" key="5">
    <source>
        <dbReference type="Pfam" id="PF25137"/>
    </source>
</evidence>
<protein>
    <submittedName>
        <fullName evidence="6">Uncharacterized protein</fullName>
    </submittedName>
</protein>
<feature type="domain" description="Fe-containing alcohol dehydrogenase-like C-terminal" evidence="5">
    <location>
        <begin position="183"/>
        <end position="386"/>
    </location>
</feature>
<proteinExistence type="inferred from homology"/>
<comment type="similarity">
    <text evidence="1">Belongs to the iron-containing alcohol dehydrogenase family.</text>
</comment>
<evidence type="ECO:0000313" key="6">
    <source>
        <dbReference type="EMBL" id="OCL33778.1"/>
    </source>
</evidence>
<comment type="caution">
    <text evidence="6">The sequence shown here is derived from an EMBL/GenBank/DDBJ whole genome shotgun (WGS) entry which is preliminary data.</text>
</comment>
<dbReference type="Pfam" id="PF00465">
    <property type="entry name" value="Fe-ADH"/>
    <property type="match status" value="1"/>
</dbReference>
<organism evidence="6 7">
    <name type="scientific">Tessaracoccus lapidicaptus</name>
    <dbReference type="NCBI Taxonomy" id="1427523"/>
    <lineage>
        <taxon>Bacteria</taxon>
        <taxon>Bacillati</taxon>
        <taxon>Actinomycetota</taxon>
        <taxon>Actinomycetes</taxon>
        <taxon>Propionibacteriales</taxon>
        <taxon>Propionibacteriaceae</taxon>
        <taxon>Tessaracoccus</taxon>
    </lineage>
</organism>
<dbReference type="InterPro" id="IPR018211">
    <property type="entry name" value="ADH_Fe_CS"/>
</dbReference>
<dbReference type="Proteomes" id="UP000093501">
    <property type="component" value="Unassembled WGS sequence"/>
</dbReference>
<dbReference type="CDD" id="cd08183">
    <property type="entry name" value="Fe-ADH-like"/>
    <property type="match status" value="1"/>
</dbReference>
<gene>
    <name evidence="6" type="ORF">BCR15_03825</name>
</gene>
<evidence type="ECO:0000259" key="4">
    <source>
        <dbReference type="Pfam" id="PF00465"/>
    </source>
</evidence>
<keyword evidence="3" id="KW-0520">NAD</keyword>
<evidence type="ECO:0000256" key="1">
    <source>
        <dbReference type="ARBA" id="ARBA00007358"/>
    </source>
</evidence>